<dbReference type="EMBL" id="JAMYWD010000008">
    <property type="protein sequence ID" value="KAJ4964114.1"/>
    <property type="molecule type" value="Genomic_DNA"/>
</dbReference>
<dbReference type="OrthoDB" id="1748843at2759"/>
<proteinExistence type="predicted"/>
<protein>
    <submittedName>
        <fullName evidence="1">Uncharacterized protein</fullName>
    </submittedName>
</protein>
<name>A0A9Q0K522_9MAGN</name>
<keyword evidence="2" id="KW-1185">Reference proteome</keyword>
<reference evidence="1" key="1">
    <citation type="journal article" date="2023" name="Plant J.">
        <title>The genome of the king protea, Protea cynaroides.</title>
        <authorList>
            <person name="Chang J."/>
            <person name="Duong T.A."/>
            <person name="Schoeman C."/>
            <person name="Ma X."/>
            <person name="Roodt D."/>
            <person name="Barker N."/>
            <person name="Li Z."/>
            <person name="Van de Peer Y."/>
            <person name="Mizrachi E."/>
        </authorList>
    </citation>
    <scope>NUCLEOTIDE SEQUENCE</scope>
    <source>
        <tissue evidence="1">Young leaves</tissue>
    </source>
</reference>
<accession>A0A9Q0K522</accession>
<sequence>MSAIHHGGQVPLRLEESELVLVSLIIFDGLTKEFCIAAFLFRKEGYCLVSKLIELAPKILRAMFASISTLVTNLDDIVEFVSKVKMKMKTLFERYTPFISSILVYQGMEWVPTWKAIPSNLLVKVACKLRLQDGSEDKSVLDVVKQFANDKLIFTGLHFELFSFTHLMKQVHSREDHFPSGVIWPHRIQYAFDPLKTFFANRDGT</sequence>
<dbReference type="AlphaFoldDB" id="A0A9Q0K522"/>
<evidence type="ECO:0000313" key="2">
    <source>
        <dbReference type="Proteomes" id="UP001141806"/>
    </source>
</evidence>
<dbReference type="Proteomes" id="UP001141806">
    <property type="component" value="Unassembled WGS sequence"/>
</dbReference>
<comment type="caution">
    <text evidence="1">The sequence shown here is derived from an EMBL/GenBank/DDBJ whole genome shotgun (WGS) entry which is preliminary data.</text>
</comment>
<organism evidence="1 2">
    <name type="scientific">Protea cynaroides</name>
    <dbReference type="NCBI Taxonomy" id="273540"/>
    <lineage>
        <taxon>Eukaryota</taxon>
        <taxon>Viridiplantae</taxon>
        <taxon>Streptophyta</taxon>
        <taxon>Embryophyta</taxon>
        <taxon>Tracheophyta</taxon>
        <taxon>Spermatophyta</taxon>
        <taxon>Magnoliopsida</taxon>
        <taxon>Proteales</taxon>
        <taxon>Proteaceae</taxon>
        <taxon>Protea</taxon>
    </lineage>
</organism>
<gene>
    <name evidence="1" type="ORF">NE237_024053</name>
</gene>
<evidence type="ECO:0000313" key="1">
    <source>
        <dbReference type="EMBL" id="KAJ4964114.1"/>
    </source>
</evidence>